<dbReference type="EMBL" id="QGNZ01000004">
    <property type="protein sequence ID" value="PWS26460.1"/>
    <property type="molecule type" value="Genomic_DNA"/>
</dbReference>
<organism evidence="4 5">
    <name type="scientific">Pedobacter yonginense</name>
    <dbReference type="NCBI Taxonomy" id="651869"/>
    <lineage>
        <taxon>Bacteria</taxon>
        <taxon>Pseudomonadati</taxon>
        <taxon>Bacteroidota</taxon>
        <taxon>Sphingobacteriia</taxon>
        <taxon>Sphingobacteriales</taxon>
        <taxon>Sphingobacteriaceae</taxon>
        <taxon>Pedobacter</taxon>
    </lineage>
</organism>
<accession>A0A317EI29</accession>
<evidence type="ECO:0000313" key="5">
    <source>
        <dbReference type="Proteomes" id="UP000245379"/>
    </source>
</evidence>
<dbReference type="Proteomes" id="UP000245379">
    <property type="component" value="Unassembled WGS sequence"/>
</dbReference>
<dbReference type="AlphaFoldDB" id="A0A317EI29"/>
<dbReference type="Pfam" id="PF00571">
    <property type="entry name" value="CBS"/>
    <property type="match status" value="2"/>
</dbReference>
<proteinExistence type="predicted"/>
<reference evidence="4 5" key="1">
    <citation type="submission" date="2018-05" db="EMBL/GenBank/DDBJ databases">
        <title>Pedobacter paludis sp. nov., isolated from wetland soil.</title>
        <authorList>
            <person name="Zhang Y."/>
            <person name="Wang G."/>
        </authorList>
    </citation>
    <scope>NUCLEOTIDE SEQUENCE [LARGE SCALE GENOMIC DNA]</scope>
    <source>
        <strain evidence="4 5">KCTC22721</strain>
    </source>
</reference>
<dbReference type="RefSeq" id="WP_109927026.1">
    <property type="nucleotide sequence ID" value="NZ_QGNZ01000004.1"/>
</dbReference>
<dbReference type="SMART" id="SM00116">
    <property type="entry name" value="CBS"/>
    <property type="match status" value="2"/>
</dbReference>
<dbReference type="InterPro" id="IPR000644">
    <property type="entry name" value="CBS_dom"/>
</dbReference>
<keyword evidence="1 2" id="KW-0129">CBS domain</keyword>
<dbReference type="SUPFAM" id="SSF54631">
    <property type="entry name" value="CBS-domain pair"/>
    <property type="match status" value="1"/>
</dbReference>
<feature type="domain" description="CBS" evidence="3">
    <location>
        <begin position="95"/>
        <end position="151"/>
    </location>
</feature>
<dbReference type="OrthoDB" id="291940at2"/>
<dbReference type="PANTHER" id="PTHR43080">
    <property type="entry name" value="CBS DOMAIN-CONTAINING PROTEIN CBSX3, MITOCHONDRIAL"/>
    <property type="match status" value="1"/>
</dbReference>
<protein>
    <submittedName>
        <fullName evidence="4">XRE family transcriptional regulator</fullName>
    </submittedName>
</protein>
<name>A0A317EI29_9SPHI</name>
<gene>
    <name evidence="4" type="ORF">DHW03_16920</name>
</gene>
<comment type="caution">
    <text evidence="4">The sequence shown here is derived from an EMBL/GenBank/DDBJ whole genome shotgun (WGS) entry which is preliminary data.</text>
</comment>
<dbReference type="Gene3D" id="3.10.580.10">
    <property type="entry name" value="CBS-domain"/>
    <property type="match status" value="1"/>
</dbReference>
<keyword evidence="5" id="KW-1185">Reference proteome</keyword>
<dbReference type="PANTHER" id="PTHR43080:SF2">
    <property type="entry name" value="CBS DOMAIN-CONTAINING PROTEIN"/>
    <property type="match status" value="1"/>
</dbReference>
<evidence type="ECO:0000256" key="2">
    <source>
        <dbReference type="PROSITE-ProRule" id="PRU00703"/>
    </source>
</evidence>
<dbReference type="PROSITE" id="PS51371">
    <property type="entry name" value="CBS"/>
    <property type="match status" value="1"/>
</dbReference>
<dbReference type="CDD" id="cd02205">
    <property type="entry name" value="CBS_pair_SF"/>
    <property type="match status" value="1"/>
</dbReference>
<dbReference type="InterPro" id="IPR051257">
    <property type="entry name" value="Diverse_CBS-Domain"/>
</dbReference>
<dbReference type="InterPro" id="IPR046342">
    <property type="entry name" value="CBS_dom_sf"/>
</dbReference>
<sequence length="326" mass="37600">MNIKPEFLQIIKDIKEQNIDIQLTTRDFLRYFSCEKRTKGNKGRIDVYLEEQNLETSPNYAELWIDGTLILKHKARAKSKASTSPIQKISILPAANKPPISISRDAKLSDAITQMMMHNFSQLPVMSNPRSVAGFITWESIGYGITNGNSSNEVKDFLDTNVTIVDLDKPLLDAIKIVIEKDFVLVQKKDKSLSGIVTIADISTQFLLLTEPFLLLEQIENLIRLLLDEKFLVQDIKSFCEEEEFENTIEFIDDLTFGQYIRLIEKPDNWIKLNLKIDRIPFINQLDSIREIRNDIMHFDPEGITPEQKQSLVNMAKFLTELIKYK</sequence>
<evidence type="ECO:0000313" key="4">
    <source>
        <dbReference type="EMBL" id="PWS26460.1"/>
    </source>
</evidence>
<evidence type="ECO:0000256" key="1">
    <source>
        <dbReference type="ARBA" id="ARBA00023122"/>
    </source>
</evidence>
<evidence type="ECO:0000259" key="3">
    <source>
        <dbReference type="PROSITE" id="PS51371"/>
    </source>
</evidence>